<dbReference type="Gene3D" id="2.60.120.650">
    <property type="entry name" value="Cupin"/>
    <property type="match status" value="2"/>
</dbReference>
<feature type="region of interest" description="Disordered" evidence="3">
    <location>
        <begin position="196"/>
        <end position="301"/>
    </location>
</feature>
<evidence type="ECO:0000259" key="6">
    <source>
        <dbReference type="PROSITE" id="PS51184"/>
    </source>
</evidence>
<protein>
    <submittedName>
        <fullName evidence="7">DgyrCDS12549</fullName>
    </submittedName>
</protein>
<feature type="compositionally biased region" description="Polar residues" evidence="3">
    <location>
        <begin position="69"/>
        <end position="81"/>
    </location>
</feature>
<dbReference type="SUPFAM" id="SSF46774">
    <property type="entry name" value="ARID-like"/>
    <property type="match status" value="1"/>
</dbReference>
<feature type="compositionally biased region" description="Basic residues" evidence="3">
    <location>
        <begin position="1"/>
        <end position="10"/>
    </location>
</feature>
<proteinExistence type="predicted"/>
<dbReference type="AlphaFoldDB" id="A0A7I8W6T5"/>
<feature type="compositionally biased region" description="Low complexity" evidence="3">
    <location>
        <begin position="244"/>
        <end position="269"/>
    </location>
</feature>
<dbReference type="Pfam" id="PF02375">
    <property type="entry name" value="JmjN"/>
    <property type="match status" value="1"/>
</dbReference>
<dbReference type="SMART" id="SM01014">
    <property type="entry name" value="ARID"/>
    <property type="match status" value="1"/>
</dbReference>
<dbReference type="GO" id="GO:0006338">
    <property type="term" value="P:chromatin remodeling"/>
    <property type="evidence" value="ECO:0007669"/>
    <property type="project" value="TreeGrafter"/>
</dbReference>
<evidence type="ECO:0000313" key="7">
    <source>
        <dbReference type="EMBL" id="CAD5124252.1"/>
    </source>
</evidence>
<feature type="domain" description="ARID" evidence="4">
    <location>
        <begin position="446"/>
        <end position="539"/>
    </location>
</feature>
<feature type="compositionally biased region" description="Low complexity" evidence="3">
    <location>
        <begin position="86"/>
        <end position="95"/>
    </location>
</feature>
<dbReference type="SUPFAM" id="SSF51197">
    <property type="entry name" value="Clavaminate synthase-like"/>
    <property type="match status" value="1"/>
</dbReference>
<organism evidence="7 8">
    <name type="scientific">Dimorphilus gyrociliatus</name>
    <dbReference type="NCBI Taxonomy" id="2664684"/>
    <lineage>
        <taxon>Eukaryota</taxon>
        <taxon>Metazoa</taxon>
        <taxon>Spiralia</taxon>
        <taxon>Lophotrochozoa</taxon>
        <taxon>Annelida</taxon>
        <taxon>Polychaeta</taxon>
        <taxon>Polychaeta incertae sedis</taxon>
        <taxon>Dinophilidae</taxon>
        <taxon>Dimorphilus</taxon>
    </lineage>
</organism>
<dbReference type="Pfam" id="PF01388">
    <property type="entry name" value="ARID"/>
    <property type="match status" value="1"/>
</dbReference>
<feature type="region of interest" description="Disordered" evidence="3">
    <location>
        <begin position="1"/>
        <end position="131"/>
    </location>
</feature>
<dbReference type="InterPro" id="IPR036431">
    <property type="entry name" value="ARID_dom_sf"/>
</dbReference>
<dbReference type="InterPro" id="IPR003347">
    <property type="entry name" value="JmjC_dom"/>
</dbReference>
<feature type="compositionally biased region" description="Acidic residues" evidence="3">
    <location>
        <begin position="27"/>
        <end position="57"/>
    </location>
</feature>
<dbReference type="InterPro" id="IPR001606">
    <property type="entry name" value="ARID_dom"/>
</dbReference>
<reference evidence="7 8" key="1">
    <citation type="submission" date="2020-08" db="EMBL/GenBank/DDBJ databases">
        <authorList>
            <person name="Hejnol A."/>
        </authorList>
    </citation>
    <scope>NUCLEOTIDE SEQUENCE [LARGE SCALE GENOMIC DNA]</scope>
</reference>
<dbReference type="GO" id="GO:0005634">
    <property type="term" value="C:nucleus"/>
    <property type="evidence" value="ECO:0007669"/>
    <property type="project" value="UniProtKB-SubCell"/>
</dbReference>
<keyword evidence="8" id="KW-1185">Reference proteome</keyword>
<dbReference type="PROSITE" id="PS51184">
    <property type="entry name" value="JMJC"/>
    <property type="match status" value="1"/>
</dbReference>
<dbReference type="GO" id="GO:0000785">
    <property type="term" value="C:chromatin"/>
    <property type="evidence" value="ECO:0007669"/>
    <property type="project" value="TreeGrafter"/>
</dbReference>
<sequence length="934" mass="106493">MPTRRGRRRSTTPATNGKLKCEPESATSEEEDEDDDDEEEEEEEEEEDEEEEEEEESFNVRSRPKRSTAVRNRTGEQQTGLHWQEEQQLQKALLASINIGKKKPPPQKSRNSQQTEDAASRDSTDSSMSTLNNFRIRAQRKFAANTNQNLHSNAKSPRKLALSQRKAKTEDFLTFLCLRTSSYDLPPHLDFYADENASEESEEVESTRKIETTKNNQKVRQQQVKRAIKTAALAAKRRKSDQHSPSPSRRLSRRSVSPYKRVRSVSSSPAPSPIKRRKEEIIEESDSVDGSDEEYEEEITEREWRRNIGDSKNRRLLRDVRVRVKRLEGDIIPSPPQPELKRRRGRPPGKLVRTHFTSPVKQNGLPSMDGISEVPVYHPSSEQFHDAIAYIESIRPDAEKYGMCRIVPPPEWQPECTIAEDLRIIPHNQYIQRLKLKHPPADIRLEQIKNHYESTLKRKALDEIISKFDNIPTIGGVELDLVTLGDLIKKNGGMNDVMTKSKWSKIAQGLKLHATLSIVEKKLYEAYCTFLISFDGLSQEDQIKCEQNIKEKLKKNTIERNEPIECGKSKSLAEFYKMGQNVSAGWFPSQPHLEDVERQFWKLVDEGERHICVQGAHMDSGTTQSAFPTSKSSAFAKHSWNLHALQNSPCTLLSYLGKVRGVSSTSLHLAMMFTASCWQRTPHHLPYIHYIHTGEPTIWYSVPASEEKSFKAAIKSISPHAVMDDEAHSGCWLPEDTVMVHPQQLSPKGIKVYRTVQNAREFVVVFSSTFTETVSTGYSIAESLHFATPDWLPIGDRATKALRKAGEECALCMEKLLWNIASSPKASPSVLWAASALFQSYCDKELQYRKQLLNMGVSDGGKITKEELCDVTSSICYMSYIEDCKEKRILSLEAALAVCSKKSVARNSKLYIRHSEKEIKSTLQDMRKRLQRHH</sequence>
<feature type="domain" description="JmjN" evidence="5">
    <location>
        <begin position="374"/>
        <end position="415"/>
    </location>
</feature>
<evidence type="ECO:0000256" key="2">
    <source>
        <dbReference type="ARBA" id="ARBA00023242"/>
    </source>
</evidence>
<feature type="compositionally biased region" description="Polar residues" evidence="3">
    <location>
        <begin position="108"/>
        <end position="117"/>
    </location>
</feature>
<dbReference type="SMART" id="SM00501">
    <property type="entry name" value="BRIGHT"/>
    <property type="match status" value="1"/>
</dbReference>
<evidence type="ECO:0000256" key="1">
    <source>
        <dbReference type="ARBA" id="ARBA00004123"/>
    </source>
</evidence>
<evidence type="ECO:0000256" key="3">
    <source>
        <dbReference type="SAM" id="MobiDB-lite"/>
    </source>
</evidence>
<dbReference type="EMBL" id="CAJFCJ010000020">
    <property type="protein sequence ID" value="CAD5124252.1"/>
    <property type="molecule type" value="Genomic_DNA"/>
</dbReference>
<dbReference type="PROSITE" id="PS51183">
    <property type="entry name" value="JMJN"/>
    <property type="match status" value="1"/>
</dbReference>
<evidence type="ECO:0000313" key="8">
    <source>
        <dbReference type="Proteomes" id="UP000549394"/>
    </source>
</evidence>
<feature type="region of interest" description="Disordered" evidence="3">
    <location>
        <begin position="332"/>
        <end position="354"/>
    </location>
</feature>
<dbReference type="GO" id="GO:0010468">
    <property type="term" value="P:regulation of gene expression"/>
    <property type="evidence" value="ECO:0007669"/>
    <property type="project" value="TreeGrafter"/>
</dbReference>
<feature type="compositionally biased region" description="Low complexity" evidence="3">
    <location>
        <begin position="213"/>
        <end position="225"/>
    </location>
</feature>
<dbReference type="PROSITE" id="PS51011">
    <property type="entry name" value="ARID"/>
    <property type="match status" value="1"/>
</dbReference>
<dbReference type="Pfam" id="PF02373">
    <property type="entry name" value="JmjC"/>
    <property type="match status" value="1"/>
</dbReference>
<dbReference type="OrthoDB" id="8951118at2759"/>
<dbReference type="PANTHER" id="PTHR10694">
    <property type="entry name" value="LYSINE-SPECIFIC DEMETHYLASE"/>
    <property type="match status" value="1"/>
</dbReference>
<feature type="compositionally biased region" description="Acidic residues" evidence="3">
    <location>
        <begin position="281"/>
        <end position="300"/>
    </location>
</feature>
<dbReference type="GO" id="GO:0003677">
    <property type="term" value="F:DNA binding"/>
    <property type="evidence" value="ECO:0007669"/>
    <property type="project" value="InterPro"/>
</dbReference>
<dbReference type="Proteomes" id="UP000549394">
    <property type="component" value="Unassembled WGS sequence"/>
</dbReference>
<keyword evidence="2" id="KW-0539">Nucleus</keyword>
<dbReference type="SMART" id="SM00545">
    <property type="entry name" value="JmjN"/>
    <property type="match status" value="1"/>
</dbReference>
<name>A0A7I8W6T5_9ANNE</name>
<dbReference type="SMART" id="SM00558">
    <property type="entry name" value="JmjC"/>
    <property type="match status" value="1"/>
</dbReference>
<feature type="domain" description="JmjC" evidence="6">
    <location>
        <begin position="634"/>
        <end position="803"/>
    </location>
</feature>
<accession>A0A7I8W6T5</accession>
<dbReference type="InterPro" id="IPR003349">
    <property type="entry name" value="JmjN"/>
</dbReference>
<comment type="subcellular location">
    <subcellularLocation>
        <location evidence="1">Nucleus</location>
    </subcellularLocation>
</comment>
<evidence type="ECO:0000259" key="4">
    <source>
        <dbReference type="PROSITE" id="PS51011"/>
    </source>
</evidence>
<comment type="caution">
    <text evidence="7">The sequence shown here is derived from an EMBL/GenBank/DDBJ whole genome shotgun (WGS) entry which is preliminary data.</text>
</comment>
<dbReference type="PANTHER" id="PTHR10694:SF113">
    <property type="entry name" value="PROTEIN JUMONJI"/>
    <property type="match status" value="1"/>
</dbReference>
<evidence type="ECO:0000259" key="5">
    <source>
        <dbReference type="PROSITE" id="PS51183"/>
    </source>
</evidence>
<gene>
    <name evidence="7" type="ORF">DGYR_LOCUS11824</name>
</gene>